<evidence type="ECO:0000256" key="3">
    <source>
        <dbReference type="ARBA" id="ARBA00023163"/>
    </source>
</evidence>
<dbReference type="PANTHER" id="PTHR30146:SF109">
    <property type="entry name" value="HTH-TYPE TRANSCRIPTIONAL REGULATOR GALS"/>
    <property type="match status" value="1"/>
</dbReference>
<dbReference type="InterPro" id="IPR028082">
    <property type="entry name" value="Peripla_BP_I"/>
</dbReference>
<keyword evidence="7" id="KW-1185">Reference proteome</keyword>
<protein>
    <submittedName>
        <fullName evidence="6">LacI family DNA-binding transcriptional regulator</fullName>
    </submittedName>
</protein>
<dbReference type="Pfam" id="PF00356">
    <property type="entry name" value="LacI"/>
    <property type="match status" value="1"/>
</dbReference>
<evidence type="ECO:0000259" key="5">
    <source>
        <dbReference type="PROSITE" id="PS50932"/>
    </source>
</evidence>
<dbReference type="PANTHER" id="PTHR30146">
    <property type="entry name" value="LACI-RELATED TRANSCRIPTIONAL REPRESSOR"/>
    <property type="match status" value="1"/>
</dbReference>
<dbReference type="SUPFAM" id="SSF53822">
    <property type="entry name" value="Periplasmic binding protein-like I"/>
    <property type="match status" value="1"/>
</dbReference>
<sequence length="431" mass="46431">MRRGLRAALWSLAQFPAPLSGRPDRGAGNCALSRSPGGRRGESLTLAVGCRPVGAGTGRNRAPYEWTAPREGDTRRLPRVAKVTRDDVARLAGTSTAVVSYVINNGPRPVAPATKERVLAAIKELGYRPDRVAQAMASRRTDLIGLIVPDARQPFFGEMAHAIEQAAAERGQMVLVGNSDYLDEREVHYLRAFLGMRVSGLILISAGPSEHAAAEIDAWEARVVLMHRRPEAIDDVAVVLDDTGGAQLATRHLLEHGHEYVACLGGVESTPEQGDPVTDHIEGWSRAMREAGRSTEGRLFQSPYNRYDTYRVALDLLAGPDRPTALFCATDDQAIGVLRAARELDLDVPGELAVVGFDDVKEAALTDPPLTTVGSDREAMAKAAVDLVLDDSLRVSSTRNGGVQGGKGRVRQFPSGLVIRRSCGCHPPKPY</sequence>
<dbReference type="SMART" id="SM00354">
    <property type="entry name" value="HTH_LACI"/>
    <property type="match status" value="1"/>
</dbReference>
<evidence type="ECO:0000256" key="2">
    <source>
        <dbReference type="ARBA" id="ARBA00023125"/>
    </source>
</evidence>
<dbReference type="Proteomes" id="UP001501447">
    <property type="component" value="Unassembled WGS sequence"/>
</dbReference>
<comment type="caution">
    <text evidence="6">The sequence shown here is derived from an EMBL/GenBank/DDBJ whole genome shotgun (WGS) entry which is preliminary data.</text>
</comment>
<dbReference type="CDD" id="cd01392">
    <property type="entry name" value="HTH_LacI"/>
    <property type="match status" value="1"/>
</dbReference>
<evidence type="ECO:0000256" key="4">
    <source>
        <dbReference type="SAM" id="MobiDB-lite"/>
    </source>
</evidence>
<dbReference type="SUPFAM" id="SSF47413">
    <property type="entry name" value="lambda repressor-like DNA-binding domains"/>
    <property type="match status" value="1"/>
</dbReference>
<dbReference type="GO" id="GO:0003677">
    <property type="term" value="F:DNA binding"/>
    <property type="evidence" value="ECO:0007669"/>
    <property type="project" value="UniProtKB-KW"/>
</dbReference>
<evidence type="ECO:0000256" key="1">
    <source>
        <dbReference type="ARBA" id="ARBA00023015"/>
    </source>
</evidence>
<name>A0ABP6CRN5_9ACTN</name>
<dbReference type="EMBL" id="BAAARJ010000013">
    <property type="protein sequence ID" value="GAA2623299.1"/>
    <property type="molecule type" value="Genomic_DNA"/>
</dbReference>
<dbReference type="InterPro" id="IPR010982">
    <property type="entry name" value="Lambda_DNA-bd_dom_sf"/>
</dbReference>
<dbReference type="Pfam" id="PF13377">
    <property type="entry name" value="Peripla_BP_3"/>
    <property type="match status" value="1"/>
</dbReference>
<evidence type="ECO:0000313" key="6">
    <source>
        <dbReference type="EMBL" id="GAA2623299.1"/>
    </source>
</evidence>
<dbReference type="CDD" id="cd06267">
    <property type="entry name" value="PBP1_LacI_sugar_binding-like"/>
    <property type="match status" value="1"/>
</dbReference>
<reference evidence="7" key="1">
    <citation type="journal article" date="2019" name="Int. J. Syst. Evol. Microbiol.">
        <title>The Global Catalogue of Microorganisms (GCM) 10K type strain sequencing project: providing services to taxonomists for standard genome sequencing and annotation.</title>
        <authorList>
            <consortium name="The Broad Institute Genomics Platform"/>
            <consortium name="The Broad Institute Genome Sequencing Center for Infectious Disease"/>
            <person name="Wu L."/>
            <person name="Ma J."/>
        </authorList>
    </citation>
    <scope>NUCLEOTIDE SEQUENCE [LARGE SCALE GENOMIC DNA]</scope>
    <source>
        <strain evidence="7">JCM 16373</strain>
    </source>
</reference>
<keyword evidence="3" id="KW-0804">Transcription</keyword>
<dbReference type="Gene3D" id="3.40.50.2300">
    <property type="match status" value="2"/>
</dbReference>
<organism evidence="6 7">
    <name type="scientific">Streptomyces axinellae</name>
    <dbReference type="NCBI Taxonomy" id="552788"/>
    <lineage>
        <taxon>Bacteria</taxon>
        <taxon>Bacillati</taxon>
        <taxon>Actinomycetota</taxon>
        <taxon>Actinomycetes</taxon>
        <taxon>Kitasatosporales</taxon>
        <taxon>Streptomycetaceae</taxon>
        <taxon>Streptomyces</taxon>
    </lineage>
</organism>
<dbReference type="InterPro" id="IPR000843">
    <property type="entry name" value="HTH_LacI"/>
</dbReference>
<dbReference type="PROSITE" id="PS50932">
    <property type="entry name" value="HTH_LACI_2"/>
    <property type="match status" value="1"/>
</dbReference>
<keyword evidence="2 6" id="KW-0238">DNA-binding</keyword>
<feature type="domain" description="HTH lacI-type" evidence="5">
    <location>
        <begin position="83"/>
        <end position="138"/>
    </location>
</feature>
<proteinExistence type="predicted"/>
<keyword evidence="1" id="KW-0805">Transcription regulation</keyword>
<gene>
    <name evidence="6" type="ORF">GCM10009863_42040</name>
</gene>
<dbReference type="InterPro" id="IPR046335">
    <property type="entry name" value="LacI/GalR-like_sensor"/>
</dbReference>
<accession>A0ABP6CRN5</accession>
<feature type="region of interest" description="Disordered" evidence="4">
    <location>
        <begin position="21"/>
        <end position="43"/>
    </location>
</feature>
<evidence type="ECO:0000313" key="7">
    <source>
        <dbReference type="Proteomes" id="UP001501447"/>
    </source>
</evidence>
<dbReference type="Gene3D" id="1.10.260.40">
    <property type="entry name" value="lambda repressor-like DNA-binding domains"/>
    <property type="match status" value="1"/>
</dbReference>